<keyword evidence="3" id="KW-1185">Reference proteome</keyword>
<accession>A0A8J4E0K9</accession>
<feature type="domain" description="DUF6285" evidence="1">
    <location>
        <begin position="27"/>
        <end position="112"/>
    </location>
</feature>
<reference evidence="2" key="1">
    <citation type="submission" date="2021-01" db="EMBL/GenBank/DDBJ databases">
        <title>Whole genome shotgun sequence of Virgisporangium aurantiacum NBRC 16421.</title>
        <authorList>
            <person name="Komaki H."/>
            <person name="Tamura T."/>
        </authorList>
    </citation>
    <scope>NUCLEOTIDE SEQUENCE</scope>
    <source>
        <strain evidence="2">NBRC 16421</strain>
    </source>
</reference>
<evidence type="ECO:0000313" key="2">
    <source>
        <dbReference type="EMBL" id="GIJ56921.1"/>
    </source>
</evidence>
<proteinExistence type="predicted"/>
<gene>
    <name evidence="2" type="ORF">Vau01_044370</name>
</gene>
<dbReference type="Pfam" id="PF19802">
    <property type="entry name" value="DUF6285"/>
    <property type="match status" value="1"/>
</dbReference>
<organism evidence="2 3">
    <name type="scientific">Virgisporangium aurantiacum</name>
    <dbReference type="NCBI Taxonomy" id="175570"/>
    <lineage>
        <taxon>Bacteria</taxon>
        <taxon>Bacillati</taxon>
        <taxon>Actinomycetota</taxon>
        <taxon>Actinomycetes</taxon>
        <taxon>Micromonosporales</taxon>
        <taxon>Micromonosporaceae</taxon>
        <taxon>Virgisporangium</taxon>
    </lineage>
</organism>
<comment type="caution">
    <text evidence="2">The sequence shown here is derived from an EMBL/GenBank/DDBJ whole genome shotgun (WGS) entry which is preliminary data.</text>
</comment>
<dbReference type="Proteomes" id="UP000612585">
    <property type="component" value="Unassembled WGS sequence"/>
</dbReference>
<sequence length="120" mass="13000">MTELHSHPNATELLDATIEFLTDAVTPVVPAEHAFHFRVALNALAMVRRELESTVDDDAAHRGRLAAIGYADDAALAAALRAGEVPADRLPRVRASLLADAEARLRVVNPRFVTDYESTA</sequence>
<name>A0A8J4E0K9_9ACTN</name>
<dbReference type="EMBL" id="BOPG01000027">
    <property type="protein sequence ID" value="GIJ56921.1"/>
    <property type="molecule type" value="Genomic_DNA"/>
</dbReference>
<evidence type="ECO:0000313" key="3">
    <source>
        <dbReference type="Proteomes" id="UP000612585"/>
    </source>
</evidence>
<dbReference type="AlphaFoldDB" id="A0A8J4E0K9"/>
<protein>
    <recommendedName>
        <fullName evidence="1">DUF6285 domain-containing protein</fullName>
    </recommendedName>
</protein>
<dbReference type="InterPro" id="IPR046252">
    <property type="entry name" value="DUF6285"/>
</dbReference>
<evidence type="ECO:0000259" key="1">
    <source>
        <dbReference type="Pfam" id="PF19802"/>
    </source>
</evidence>
<dbReference type="RefSeq" id="WP_203995896.1">
    <property type="nucleotide sequence ID" value="NZ_BOPG01000027.1"/>
</dbReference>